<evidence type="ECO:0000256" key="2">
    <source>
        <dbReference type="ARBA" id="ARBA00022475"/>
    </source>
</evidence>
<dbReference type="PIRSF" id="PIRSF006066">
    <property type="entry name" value="HI0050"/>
    <property type="match status" value="1"/>
</dbReference>
<gene>
    <name evidence="9" type="ORF">SAMN05660826_00360</name>
</gene>
<feature type="domain" description="TRAP C4-dicarboxylate transport system permease DctM subunit" evidence="8">
    <location>
        <begin position="10"/>
        <end position="419"/>
    </location>
</feature>
<evidence type="ECO:0000256" key="1">
    <source>
        <dbReference type="ARBA" id="ARBA00004429"/>
    </source>
</evidence>
<reference evidence="10" key="1">
    <citation type="submission" date="2016-11" db="EMBL/GenBank/DDBJ databases">
        <authorList>
            <person name="Varghese N."/>
            <person name="Submissions S."/>
        </authorList>
    </citation>
    <scope>NUCLEOTIDE SEQUENCE [LARGE SCALE GENOMIC DNA]</scope>
    <source>
        <strain evidence="10">DSM 18802</strain>
    </source>
</reference>
<feature type="transmembrane region" description="Helical" evidence="7">
    <location>
        <begin position="402"/>
        <end position="423"/>
    </location>
</feature>
<proteinExistence type="predicted"/>
<feature type="transmembrane region" description="Helical" evidence="7">
    <location>
        <begin position="52"/>
        <end position="72"/>
    </location>
</feature>
<dbReference type="InterPro" id="IPR010656">
    <property type="entry name" value="DctM"/>
</dbReference>
<name>A0A1M7GKL1_9FIRM</name>
<dbReference type="AlphaFoldDB" id="A0A1M7GKL1"/>
<feature type="transmembrane region" description="Helical" evidence="7">
    <location>
        <begin position="361"/>
        <end position="390"/>
    </location>
</feature>
<dbReference type="EMBL" id="FRCR01000002">
    <property type="protein sequence ID" value="SHM16467.1"/>
    <property type="molecule type" value="Genomic_DNA"/>
</dbReference>
<feature type="transmembrane region" description="Helical" evidence="7">
    <location>
        <begin position="316"/>
        <end position="333"/>
    </location>
</feature>
<dbReference type="PANTHER" id="PTHR33362">
    <property type="entry name" value="SIALIC ACID TRAP TRANSPORTER PERMEASE PROTEIN SIAT-RELATED"/>
    <property type="match status" value="1"/>
</dbReference>
<dbReference type="InterPro" id="IPR004681">
    <property type="entry name" value="TRAP_DctM"/>
</dbReference>
<evidence type="ECO:0000256" key="5">
    <source>
        <dbReference type="ARBA" id="ARBA00022989"/>
    </source>
</evidence>
<feature type="transmembrane region" description="Helical" evidence="7">
    <location>
        <begin position="244"/>
        <end position="262"/>
    </location>
</feature>
<accession>A0A1M7GKL1</accession>
<feature type="transmembrane region" description="Helical" evidence="7">
    <location>
        <begin position="338"/>
        <end position="355"/>
    </location>
</feature>
<dbReference type="OrthoDB" id="9772674at2"/>
<keyword evidence="5 7" id="KW-1133">Transmembrane helix</keyword>
<feature type="transmembrane region" description="Helical" evidence="7">
    <location>
        <begin position="173"/>
        <end position="197"/>
    </location>
</feature>
<dbReference type="Pfam" id="PF06808">
    <property type="entry name" value="DctM"/>
    <property type="match status" value="1"/>
</dbReference>
<dbReference type="PANTHER" id="PTHR33362:SF2">
    <property type="entry name" value="TRAP TRANSPORTER LARGE PERMEASE PROTEIN"/>
    <property type="match status" value="1"/>
</dbReference>
<evidence type="ECO:0000256" key="6">
    <source>
        <dbReference type="ARBA" id="ARBA00023136"/>
    </source>
</evidence>
<keyword evidence="4 7" id="KW-0812">Transmembrane</keyword>
<organism evidence="9 10">
    <name type="scientific">Caldanaerovirga acetigignens</name>
    <dbReference type="NCBI Taxonomy" id="447595"/>
    <lineage>
        <taxon>Bacteria</taxon>
        <taxon>Bacillati</taxon>
        <taxon>Bacillota</taxon>
        <taxon>Clostridia</taxon>
        <taxon>Thermosediminibacterales</taxon>
        <taxon>Thermosediminibacteraceae</taxon>
        <taxon>Caldanaerovirga</taxon>
    </lineage>
</organism>
<protein>
    <submittedName>
        <fullName evidence="9">TRAP transporter, DctM subunit</fullName>
    </submittedName>
</protein>
<evidence type="ECO:0000259" key="8">
    <source>
        <dbReference type="Pfam" id="PF06808"/>
    </source>
</evidence>
<evidence type="ECO:0000256" key="3">
    <source>
        <dbReference type="ARBA" id="ARBA00022519"/>
    </source>
</evidence>
<sequence>MNAVAIALLLGGFILLILFRVPIAFSLGISAVITAAYLGIPLAMLAQAMVRGINSFSLLAIPFFILAGEIMGEGGISQRLINFSNVIVGRIKGGLALVNILASMFFGGISGSSVADTSSIGSILIPMMKKKGYDTDYSVAVTVTSSSQGILIPPSHNMIIYSLVAGGVSVGRLFLAGMIPGIVLGLALMILSYVIAVRRNYPAGDPVSLKEALVATKDAALGLLTALIVVGGVITGFYTATEAAAVAAFYAFLVTFFIYRDIPLSKFPHILLKSLKTLAIVMALIATSNAFGWMLAYLKVPALATKALLSISGNRYVVLFVINVLLLLLGCIMDMAPLILITTPILLPVAVQIGVDPVHFGIIMMLNLAIGLLTPPVGSTLFVGCAIGNISIEKLSRTMIPFYLTMIAVLLLITYVPGIVMFMPNLLMGK</sequence>
<keyword evidence="3" id="KW-0997">Cell inner membrane</keyword>
<evidence type="ECO:0000313" key="10">
    <source>
        <dbReference type="Proteomes" id="UP000184375"/>
    </source>
</evidence>
<keyword evidence="6 7" id="KW-0472">Membrane</keyword>
<keyword evidence="10" id="KW-1185">Reference proteome</keyword>
<dbReference type="GO" id="GO:0005886">
    <property type="term" value="C:plasma membrane"/>
    <property type="evidence" value="ECO:0007669"/>
    <property type="project" value="UniProtKB-SubCell"/>
</dbReference>
<feature type="transmembrane region" description="Helical" evidence="7">
    <location>
        <begin position="93"/>
        <end position="115"/>
    </location>
</feature>
<evidence type="ECO:0000256" key="4">
    <source>
        <dbReference type="ARBA" id="ARBA00022692"/>
    </source>
</evidence>
<evidence type="ECO:0000313" key="9">
    <source>
        <dbReference type="EMBL" id="SHM16467.1"/>
    </source>
</evidence>
<dbReference type="NCBIfam" id="TIGR00786">
    <property type="entry name" value="dctM"/>
    <property type="match status" value="1"/>
</dbReference>
<dbReference type="GO" id="GO:0022857">
    <property type="term" value="F:transmembrane transporter activity"/>
    <property type="evidence" value="ECO:0007669"/>
    <property type="project" value="TreeGrafter"/>
</dbReference>
<evidence type="ECO:0000256" key="7">
    <source>
        <dbReference type="SAM" id="Phobius"/>
    </source>
</evidence>
<feature type="transmembrane region" description="Helical" evidence="7">
    <location>
        <begin position="274"/>
        <end position="296"/>
    </location>
</feature>
<feature type="transmembrane region" description="Helical" evidence="7">
    <location>
        <begin position="218"/>
        <end position="238"/>
    </location>
</feature>
<dbReference type="Proteomes" id="UP000184375">
    <property type="component" value="Unassembled WGS sequence"/>
</dbReference>
<keyword evidence="2" id="KW-1003">Cell membrane</keyword>
<dbReference type="RefSeq" id="WP_073253785.1">
    <property type="nucleotide sequence ID" value="NZ_FRCR01000002.1"/>
</dbReference>
<comment type="subcellular location">
    <subcellularLocation>
        <location evidence="1">Cell inner membrane</location>
        <topology evidence="1">Multi-pass membrane protein</topology>
    </subcellularLocation>
</comment>
<dbReference type="STRING" id="447595.SAMN05660826_00360"/>